<keyword evidence="3" id="KW-0716">Sensory transduction</keyword>
<keyword evidence="11" id="KW-1185">Reference proteome</keyword>
<dbReference type="OrthoDB" id="6597368at2759"/>
<evidence type="ECO:0000256" key="9">
    <source>
        <dbReference type="ARBA" id="ARBA00023224"/>
    </source>
</evidence>
<keyword evidence="4" id="KW-0812">Transmembrane</keyword>
<comment type="subcellular location">
    <subcellularLocation>
        <location evidence="1">Cell membrane</location>
        <topology evidence="1">Multi-pass membrane protein</topology>
    </subcellularLocation>
</comment>
<evidence type="ECO:0000256" key="1">
    <source>
        <dbReference type="ARBA" id="ARBA00004651"/>
    </source>
</evidence>
<evidence type="ECO:0000313" key="11">
    <source>
        <dbReference type="Proteomes" id="UP000069272"/>
    </source>
</evidence>
<evidence type="ECO:0000256" key="5">
    <source>
        <dbReference type="ARBA" id="ARBA00022725"/>
    </source>
</evidence>
<dbReference type="EnsemblMetazoa" id="AALB015721-RA">
    <property type="protein sequence ID" value="AALB015721-PA"/>
    <property type="gene ID" value="AALB015721"/>
</dbReference>
<reference evidence="10 11" key="1">
    <citation type="journal article" date="2017" name="G3 (Bethesda)">
        <title>The Physical Genome Mapping of Anopheles albimanus Corrected Scaffold Misassemblies and Identified Interarm Rearrangements in Genus Anopheles.</title>
        <authorList>
            <person name="Artemov G.N."/>
            <person name="Peery A.N."/>
            <person name="Jiang X."/>
            <person name="Tu Z."/>
            <person name="Stegniy V.N."/>
            <person name="Sharakhova M.V."/>
            <person name="Sharakhov I.V."/>
        </authorList>
    </citation>
    <scope>NUCLEOTIDE SEQUENCE [LARGE SCALE GENOMIC DNA]</scope>
    <source>
        <strain evidence="10 11">ALBI9_A</strain>
    </source>
</reference>
<evidence type="ECO:0000256" key="8">
    <source>
        <dbReference type="ARBA" id="ARBA00023170"/>
    </source>
</evidence>
<dbReference type="GO" id="GO:0005549">
    <property type="term" value="F:odorant binding"/>
    <property type="evidence" value="ECO:0007669"/>
    <property type="project" value="InterPro"/>
</dbReference>
<dbReference type="GO" id="GO:0007165">
    <property type="term" value="P:signal transduction"/>
    <property type="evidence" value="ECO:0007669"/>
    <property type="project" value="UniProtKB-KW"/>
</dbReference>
<sequence>MKFLQISDPSDTLPISYRLMQLFGLGRSESFKWLFWFQCIAFFLFSIVTRLIMKAEDTVTIVRLGSERVFTMSLFAQILGLYVRRSRLYELMDSLRECTAKPYSDEILTFFLRTNRAINNFSVVYCKYFIAVYFLYETMPSVATCFIYFNNKRNQNETPEEYVIPTEMKYFYNLDIRHNLLHYSIYFVVVSMLAVTSALSLCTKGVVDFAAIKYTAMIFQMTAMQIRQLPRQISQPQLFSIIESHQATLRCSKKLHQALSLSLLFQLAFCSAMGCLMLFYILLMGFDSRILNLALLLFIVILETYAYCTLGTQLTEKSGEVLQALQSLAWYEQPVSIQKQLLVMIRRSQMPTVLTAGKLIPVNIAQFSAMVQKSYSFYLVLKDMF</sequence>
<organism evidence="10 11">
    <name type="scientific">Anopheles albimanus</name>
    <name type="common">New world malaria mosquito</name>
    <dbReference type="NCBI Taxonomy" id="7167"/>
    <lineage>
        <taxon>Eukaryota</taxon>
        <taxon>Metazoa</taxon>
        <taxon>Ecdysozoa</taxon>
        <taxon>Arthropoda</taxon>
        <taxon>Hexapoda</taxon>
        <taxon>Insecta</taxon>
        <taxon>Pterygota</taxon>
        <taxon>Neoptera</taxon>
        <taxon>Endopterygota</taxon>
        <taxon>Diptera</taxon>
        <taxon>Nematocera</taxon>
        <taxon>Culicoidea</taxon>
        <taxon>Culicidae</taxon>
        <taxon>Anophelinae</taxon>
        <taxon>Anopheles</taxon>
    </lineage>
</organism>
<keyword evidence="5" id="KW-0552">Olfaction</keyword>
<name>A0A182G0E2_ANOAL</name>
<keyword evidence="2" id="KW-1003">Cell membrane</keyword>
<proteinExistence type="predicted"/>
<evidence type="ECO:0000256" key="6">
    <source>
        <dbReference type="ARBA" id="ARBA00022989"/>
    </source>
</evidence>
<dbReference type="KEGG" id="aali:118459436"/>
<dbReference type="Proteomes" id="UP000069272">
    <property type="component" value="Chromosome 2L"/>
</dbReference>
<keyword evidence="9" id="KW-0807">Transducer</keyword>
<evidence type="ECO:0000256" key="7">
    <source>
        <dbReference type="ARBA" id="ARBA00023136"/>
    </source>
</evidence>
<evidence type="ECO:0000256" key="4">
    <source>
        <dbReference type="ARBA" id="ARBA00022692"/>
    </source>
</evidence>
<dbReference type="RefSeq" id="XP_035778677.1">
    <property type="nucleotide sequence ID" value="XM_035922784.1"/>
</dbReference>
<dbReference type="PANTHER" id="PTHR21137">
    <property type="entry name" value="ODORANT RECEPTOR"/>
    <property type="match status" value="1"/>
</dbReference>
<dbReference type="GO" id="GO:0004984">
    <property type="term" value="F:olfactory receptor activity"/>
    <property type="evidence" value="ECO:0007669"/>
    <property type="project" value="InterPro"/>
</dbReference>
<keyword evidence="8" id="KW-0675">Receptor</keyword>
<dbReference type="VEuPathDB" id="VectorBase:AALB015721"/>
<dbReference type="Pfam" id="PF02949">
    <property type="entry name" value="7tm_6"/>
    <property type="match status" value="1"/>
</dbReference>
<reference evidence="10" key="2">
    <citation type="submission" date="2022-08" db="UniProtKB">
        <authorList>
            <consortium name="EnsemblMetazoa"/>
        </authorList>
    </citation>
    <scope>IDENTIFICATION</scope>
    <source>
        <strain evidence="10">STECLA/ALBI9_A</strain>
    </source>
</reference>
<dbReference type="AlphaFoldDB" id="A0A182G0E2"/>
<dbReference type="PANTHER" id="PTHR21137:SF35">
    <property type="entry name" value="ODORANT RECEPTOR 19A-RELATED"/>
    <property type="match status" value="1"/>
</dbReference>
<dbReference type="InterPro" id="IPR004117">
    <property type="entry name" value="7tm6_olfct_rcpt"/>
</dbReference>
<dbReference type="VEuPathDB" id="VectorBase:AALB20_030058"/>
<protein>
    <submittedName>
        <fullName evidence="10">Uncharacterized protein</fullName>
    </submittedName>
</protein>
<evidence type="ECO:0000256" key="3">
    <source>
        <dbReference type="ARBA" id="ARBA00022606"/>
    </source>
</evidence>
<keyword evidence="7" id="KW-0472">Membrane</keyword>
<evidence type="ECO:0000313" key="10">
    <source>
        <dbReference type="EnsemblMetazoa" id="AALB015721-PA"/>
    </source>
</evidence>
<dbReference type="GeneID" id="118459436"/>
<keyword evidence="6" id="KW-1133">Transmembrane helix</keyword>
<accession>A0A182G0E2</accession>
<dbReference type="GO" id="GO:0005886">
    <property type="term" value="C:plasma membrane"/>
    <property type="evidence" value="ECO:0007669"/>
    <property type="project" value="UniProtKB-SubCell"/>
</dbReference>
<evidence type="ECO:0000256" key="2">
    <source>
        <dbReference type="ARBA" id="ARBA00022475"/>
    </source>
</evidence>
<dbReference type="STRING" id="7167.A0A182G0E2"/>